<dbReference type="InterPro" id="IPR003661">
    <property type="entry name" value="HisK_dim/P_dom"/>
</dbReference>
<keyword evidence="6" id="KW-0472">Membrane</keyword>
<dbReference type="GO" id="GO:0000155">
    <property type="term" value="F:phosphorelay sensor kinase activity"/>
    <property type="evidence" value="ECO:0007669"/>
    <property type="project" value="InterPro"/>
</dbReference>
<evidence type="ECO:0000256" key="5">
    <source>
        <dbReference type="PROSITE-ProRule" id="PRU00169"/>
    </source>
</evidence>
<dbReference type="CDD" id="cd16922">
    <property type="entry name" value="HATPase_EvgS-ArcB-TorS-like"/>
    <property type="match status" value="1"/>
</dbReference>
<dbReference type="PANTHER" id="PTHR45339:SF1">
    <property type="entry name" value="HYBRID SIGNAL TRANSDUCTION HISTIDINE KINASE J"/>
    <property type="match status" value="1"/>
</dbReference>
<dbReference type="SUPFAM" id="SSF49785">
    <property type="entry name" value="Galactose-binding domain-like"/>
    <property type="match status" value="1"/>
</dbReference>
<evidence type="ECO:0000256" key="7">
    <source>
        <dbReference type="SAM" id="SignalP"/>
    </source>
</evidence>
<feature type="transmembrane region" description="Helical" evidence="6">
    <location>
        <begin position="253"/>
        <end position="275"/>
    </location>
</feature>
<dbReference type="InterPro" id="IPR004358">
    <property type="entry name" value="Sig_transdc_His_kin-like_C"/>
</dbReference>
<dbReference type="InterPro" id="IPR005467">
    <property type="entry name" value="His_kinase_dom"/>
</dbReference>
<feature type="chain" id="PRO_5011609490" description="histidine kinase" evidence="7">
    <location>
        <begin position="23"/>
        <end position="782"/>
    </location>
</feature>
<dbReference type="Gene3D" id="3.40.50.2300">
    <property type="match status" value="1"/>
</dbReference>
<comment type="catalytic activity">
    <reaction evidence="1">
        <text>ATP + protein L-histidine = ADP + protein N-phospho-L-histidine.</text>
        <dbReference type="EC" id="2.7.13.3"/>
    </reaction>
</comment>
<dbReference type="InterPro" id="IPR036890">
    <property type="entry name" value="HATPase_C_sf"/>
</dbReference>
<dbReference type="InterPro" id="IPR008979">
    <property type="entry name" value="Galactose-bd-like_sf"/>
</dbReference>
<feature type="modified residue" description="4-aspartylphosphate" evidence="5">
    <location>
        <position position="715"/>
    </location>
</feature>
<dbReference type="Pfam" id="PF00512">
    <property type="entry name" value="HisKA"/>
    <property type="match status" value="1"/>
</dbReference>
<dbReference type="STRING" id="563176.SAMN04488090_0463"/>
<evidence type="ECO:0000256" key="2">
    <source>
        <dbReference type="ARBA" id="ARBA00012438"/>
    </source>
</evidence>
<accession>A0A1G9IFS6</accession>
<dbReference type="PRINTS" id="PR00344">
    <property type="entry name" value="BCTRLSENSOR"/>
</dbReference>
<feature type="transmembrane region" description="Helical" evidence="6">
    <location>
        <begin position="319"/>
        <end position="338"/>
    </location>
</feature>
<reference evidence="10 11" key="1">
    <citation type="submission" date="2016-10" db="EMBL/GenBank/DDBJ databases">
        <authorList>
            <person name="de Groot N.N."/>
        </authorList>
    </citation>
    <scope>NUCLEOTIDE SEQUENCE [LARGE SCALE GENOMIC DNA]</scope>
    <source>
        <strain evidence="10 11">DSM 21668</strain>
    </source>
</reference>
<keyword evidence="10" id="KW-0808">Transferase</keyword>
<name>A0A1G9IFS6_9BACT</name>
<feature type="transmembrane region" description="Helical" evidence="6">
    <location>
        <begin position="345"/>
        <end position="365"/>
    </location>
</feature>
<dbReference type="Pfam" id="PF02518">
    <property type="entry name" value="HATPase_c"/>
    <property type="match status" value="1"/>
</dbReference>
<feature type="domain" description="Response regulatory" evidence="9">
    <location>
        <begin position="666"/>
        <end position="780"/>
    </location>
</feature>
<evidence type="ECO:0000256" key="4">
    <source>
        <dbReference type="ARBA" id="ARBA00023012"/>
    </source>
</evidence>
<dbReference type="EMBL" id="FNGS01000001">
    <property type="protein sequence ID" value="SDL24069.1"/>
    <property type="molecule type" value="Genomic_DNA"/>
</dbReference>
<evidence type="ECO:0000259" key="8">
    <source>
        <dbReference type="PROSITE" id="PS50109"/>
    </source>
</evidence>
<dbReference type="Gene3D" id="2.60.120.260">
    <property type="entry name" value="Galactose-binding domain-like"/>
    <property type="match status" value="1"/>
</dbReference>
<evidence type="ECO:0000256" key="1">
    <source>
        <dbReference type="ARBA" id="ARBA00000085"/>
    </source>
</evidence>
<dbReference type="SUPFAM" id="SSF52172">
    <property type="entry name" value="CheY-like"/>
    <property type="match status" value="1"/>
</dbReference>
<dbReference type="Gene3D" id="3.30.565.10">
    <property type="entry name" value="Histidine kinase-like ATPase, C-terminal domain"/>
    <property type="match status" value="1"/>
</dbReference>
<evidence type="ECO:0000256" key="3">
    <source>
        <dbReference type="ARBA" id="ARBA00022553"/>
    </source>
</evidence>
<proteinExistence type="predicted"/>
<evidence type="ECO:0000256" key="6">
    <source>
        <dbReference type="SAM" id="Phobius"/>
    </source>
</evidence>
<organism evidence="10 11">
    <name type="scientific">Siphonobacter aquaeclarae</name>
    <dbReference type="NCBI Taxonomy" id="563176"/>
    <lineage>
        <taxon>Bacteria</taxon>
        <taxon>Pseudomonadati</taxon>
        <taxon>Bacteroidota</taxon>
        <taxon>Cytophagia</taxon>
        <taxon>Cytophagales</taxon>
        <taxon>Cytophagaceae</taxon>
        <taxon>Siphonobacter</taxon>
    </lineage>
</organism>
<feature type="transmembrane region" description="Helical" evidence="6">
    <location>
        <begin position="377"/>
        <end position="399"/>
    </location>
</feature>
<protein>
    <recommendedName>
        <fullName evidence="2">histidine kinase</fullName>
        <ecNumber evidence="2">2.7.13.3</ecNumber>
    </recommendedName>
</protein>
<dbReference type="InterPro" id="IPR001789">
    <property type="entry name" value="Sig_transdc_resp-reg_receiver"/>
</dbReference>
<dbReference type="InterPro" id="IPR003594">
    <property type="entry name" value="HATPase_dom"/>
</dbReference>
<dbReference type="SMART" id="SM00388">
    <property type="entry name" value="HisKA"/>
    <property type="match status" value="1"/>
</dbReference>
<dbReference type="OrthoDB" id="9811889at2"/>
<sequence>MRASIRSLYLVLLVFYVFSAQSQTHESGVRQGVLDLKGKSLKETSVLLDGEWKWYWNRFKQPWEVDTDFEYIHFPTLWNNSTWKGQPIESQGFATYEMVIVHPAAGERLALNLPDVYSASRLFVNGRLVAQSGVPATSKDKSVPFWSFRAVPLPAADTIRLLLHVSNYRHSKGGPYQSIEIGDAAALASRDFIGQASDLFLTGCLFMGGLFFLGLFVFGQHDRAILYFSLFCLLYSYRIIGTDRYVLHSLFPFISWFITVRLEYLTLFLGVAMFVEYTRALYPLDGNPRILRAMTWLCFGFGLLVIVLPPILFTRLINPFLVLMFLYIGYAFYIYYIAARHHRPGANYALLSTGVLLTVFVAINLDYFGVSIVGKTLVFLGYILFFFLQSLILSFRFAYTLKQARQQAEEGLVAKSEFLSTMSHEIRTPLNSVIGMMNLLQAENPRPDQEHHLEVMQFSANHLMSIINDILDFNKIEAGKIRFESIPFDIRTLVRNTLESYRTYADEKKIDVHLRVDPSIQTLVIGDPTRTSQVLNNLVHNAIKFTQKGWIKLSVDTENQTDTQITLKITVEDTGIGIEPEKQRLIFDRFTQADSSMNRSFGGTGLGLAICKNLLALQGIELHLDSTPGRGSAFYFLQTFQKSSQPVPEAQTPVKVLNEKALEGVPILLVDDQPMNILAARGILKRWGAIVDVAINGQEALEKLESTKPFLVLMDLQMPILNGYEATKQLRARGINVPIVALTASLVPEIEDKVREAGLNDIVLKPFNPQELLRVILKYTEH</sequence>
<dbReference type="CDD" id="cd00082">
    <property type="entry name" value="HisKA"/>
    <property type="match status" value="1"/>
</dbReference>
<dbReference type="InterPro" id="IPR036097">
    <property type="entry name" value="HisK_dim/P_sf"/>
</dbReference>
<dbReference type="InterPro" id="IPR011006">
    <property type="entry name" value="CheY-like_superfamily"/>
</dbReference>
<dbReference type="SMART" id="SM00448">
    <property type="entry name" value="REC"/>
    <property type="match status" value="1"/>
</dbReference>
<keyword evidence="7" id="KW-0732">Signal</keyword>
<feature type="signal peptide" evidence="7">
    <location>
        <begin position="1"/>
        <end position="22"/>
    </location>
</feature>
<dbReference type="Proteomes" id="UP000198901">
    <property type="component" value="Unassembled WGS sequence"/>
</dbReference>
<dbReference type="FunFam" id="3.30.565.10:FF:000010">
    <property type="entry name" value="Sensor histidine kinase RcsC"/>
    <property type="match status" value="1"/>
</dbReference>
<dbReference type="SMART" id="SM00387">
    <property type="entry name" value="HATPase_c"/>
    <property type="match status" value="1"/>
</dbReference>
<gene>
    <name evidence="10" type="ORF">SAMN04488090_0463</name>
</gene>
<dbReference type="Pfam" id="PF00072">
    <property type="entry name" value="Response_reg"/>
    <property type="match status" value="1"/>
</dbReference>
<keyword evidence="6" id="KW-1133">Transmembrane helix</keyword>
<dbReference type="CDD" id="cd17546">
    <property type="entry name" value="REC_hyHK_CKI1_RcsC-like"/>
    <property type="match status" value="1"/>
</dbReference>
<dbReference type="InterPro" id="IPR011623">
    <property type="entry name" value="7TMR_DISM_rcpt_extracell_dom1"/>
</dbReference>
<dbReference type="Gene3D" id="1.10.287.130">
    <property type="match status" value="1"/>
</dbReference>
<evidence type="ECO:0000259" key="9">
    <source>
        <dbReference type="PROSITE" id="PS50110"/>
    </source>
</evidence>
<evidence type="ECO:0000313" key="10">
    <source>
        <dbReference type="EMBL" id="SDL24069.1"/>
    </source>
</evidence>
<dbReference type="Pfam" id="PF07695">
    <property type="entry name" value="7TMR-DISM_7TM"/>
    <property type="match status" value="1"/>
</dbReference>
<keyword evidence="6" id="KW-0812">Transmembrane</keyword>
<dbReference type="PROSITE" id="PS50110">
    <property type="entry name" value="RESPONSE_REGULATORY"/>
    <property type="match status" value="1"/>
</dbReference>
<keyword evidence="10" id="KW-0418">Kinase</keyword>
<dbReference type="SUPFAM" id="SSF47384">
    <property type="entry name" value="Homodimeric domain of signal transducing histidine kinase"/>
    <property type="match status" value="1"/>
</dbReference>
<dbReference type="AlphaFoldDB" id="A0A1G9IFS6"/>
<dbReference type="RefSeq" id="WP_093197187.1">
    <property type="nucleotide sequence ID" value="NZ_FNGS01000001.1"/>
</dbReference>
<dbReference type="EC" id="2.7.13.3" evidence="2"/>
<feature type="transmembrane region" description="Helical" evidence="6">
    <location>
        <begin position="296"/>
        <end position="313"/>
    </location>
</feature>
<feature type="transmembrane region" description="Helical" evidence="6">
    <location>
        <begin position="225"/>
        <end position="241"/>
    </location>
</feature>
<keyword evidence="11" id="KW-1185">Reference proteome</keyword>
<evidence type="ECO:0000313" key="11">
    <source>
        <dbReference type="Proteomes" id="UP000198901"/>
    </source>
</evidence>
<feature type="transmembrane region" description="Helical" evidence="6">
    <location>
        <begin position="199"/>
        <end position="218"/>
    </location>
</feature>
<keyword evidence="4" id="KW-0902">Two-component regulatory system</keyword>
<keyword evidence="3 5" id="KW-0597">Phosphoprotein</keyword>
<feature type="domain" description="Histidine kinase" evidence="8">
    <location>
        <begin position="421"/>
        <end position="642"/>
    </location>
</feature>
<dbReference type="PANTHER" id="PTHR45339">
    <property type="entry name" value="HYBRID SIGNAL TRANSDUCTION HISTIDINE KINASE J"/>
    <property type="match status" value="1"/>
</dbReference>
<dbReference type="SUPFAM" id="SSF55874">
    <property type="entry name" value="ATPase domain of HSP90 chaperone/DNA topoisomerase II/histidine kinase"/>
    <property type="match status" value="1"/>
</dbReference>
<dbReference type="PROSITE" id="PS50109">
    <property type="entry name" value="HIS_KIN"/>
    <property type="match status" value="1"/>
</dbReference>